<dbReference type="Proteomes" id="UP001567538">
    <property type="component" value="Unassembled WGS sequence"/>
</dbReference>
<dbReference type="EMBL" id="JBEAFC010000014">
    <property type="protein sequence ID" value="KAL1531387.1"/>
    <property type="molecule type" value="Genomic_DNA"/>
</dbReference>
<evidence type="ECO:0000313" key="2">
    <source>
        <dbReference type="EMBL" id="KAL1531387.1"/>
    </source>
</evidence>
<evidence type="ECO:0000313" key="3">
    <source>
        <dbReference type="Proteomes" id="UP001567538"/>
    </source>
</evidence>
<proteinExistence type="predicted"/>
<keyword evidence="3" id="KW-1185">Reference proteome</keyword>
<comment type="caution">
    <text evidence="2">The sequence shown here is derived from an EMBL/GenBank/DDBJ whole genome shotgun (WGS) entry which is preliminary data.</text>
</comment>
<organism evidence="2 3">
    <name type="scientific">Salvia divinorum</name>
    <name type="common">Maria pastora</name>
    <name type="synonym">Diviner's sage</name>
    <dbReference type="NCBI Taxonomy" id="28513"/>
    <lineage>
        <taxon>Eukaryota</taxon>
        <taxon>Viridiplantae</taxon>
        <taxon>Streptophyta</taxon>
        <taxon>Embryophyta</taxon>
        <taxon>Tracheophyta</taxon>
        <taxon>Spermatophyta</taxon>
        <taxon>Magnoliopsida</taxon>
        <taxon>eudicotyledons</taxon>
        <taxon>Gunneridae</taxon>
        <taxon>Pentapetalae</taxon>
        <taxon>asterids</taxon>
        <taxon>lamiids</taxon>
        <taxon>Lamiales</taxon>
        <taxon>Lamiaceae</taxon>
        <taxon>Nepetoideae</taxon>
        <taxon>Mentheae</taxon>
        <taxon>Salviinae</taxon>
        <taxon>Salvia</taxon>
        <taxon>Salvia subgen. Calosphace</taxon>
    </lineage>
</organism>
<name>A0ABD1FHR9_SALDI</name>
<dbReference type="AlphaFoldDB" id="A0ABD1FHR9"/>
<reference evidence="2 3" key="1">
    <citation type="submission" date="2024-06" db="EMBL/GenBank/DDBJ databases">
        <title>A chromosome level genome sequence of Diviner's sage (Salvia divinorum).</title>
        <authorList>
            <person name="Ford S.A."/>
            <person name="Ro D.-K."/>
            <person name="Ness R.W."/>
            <person name="Phillips M.A."/>
        </authorList>
    </citation>
    <scope>NUCLEOTIDE SEQUENCE [LARGE SCALE GENOMIC DNA]</scope>
    <source>
        <strain evidence="2">SAF-2024a</strain>
        <tissue evidence="2">Leaf</tissue>
    </source>
</reference>
<gene>
    <name evidence="2" type="ORF">AAHA92_31530</name>
</gene>
<evidence type="ECO:0000256" key="1">
    <source>
        <dbReference type="SAM" id="MobiDB-lite"/>
    </source>
</evidence>
<feature type="region of interest" description="Disordered" evidence="1">
    <location>
        <begin position="47"/>
        <end position="73"/>
    </location>
</feature>
<accession>A0ABD1FHR9</accession>
<protein>
    <submittedName>
        <fullName evidence="2">Uncharacterized protein</fullName>
    </submittedName>
</protein>
<sequence length="73" mass="7906">MVAVNNNMFGALEDFPSDDDEGTLAPDILDTRMIEAFDSRTRLLELEDHGTGHTSPPSEGRLKKARLGASGAF</sequence>